<dbReference type="SUPFAM" id="SSF110997">
    <property type="entry name" value="Sporulation related repeat"/>
    <property type="match status" value="1"/>
</dbReference>
<feature type="compositionally biased region" description="Low complexity" evidence="1">
    <location>
        <begin position="149"/>
        <end position="160"/>
    </location>
</feature>
<dbReference type="InterPro" id="IPR007730">
    <property type="entry name" value="SPOR-like_dom"/>
</dbReference>
<feature type="domain" description="SPOR" evidence="3">
    <location>
        <begin position="196"/>
        <end position="281"/>
    </location>
</feature>
<dbReference type="SUPFAM" id="SSF81901">
    <property type="entry name" value="HCP-like"/>
    <property type="match status" value="1"/>
</dbReference>
<feature type="region of interest" description="Disordered" evidence="1">
    <location>
        <begin position="139"/>
        <end position="160"/>
    </location>
</feature>
<evidence type="ECO:0000259" key="3">
    <source>
        <dbReference type="PROSITE" id="PS51724"/>
    </source>
</evidence>
<dbReference type="Gene3D" id="3.30.70.1070">
    <property type="entry name" value="Sporulation related repeat"/>
    <property type="match status" value="1"/>
</dbReference>
<gene>
    <name evidence="4" type="ORF">SMD31_12535</name>
</gene>
<name>A0ABU5E1S0_9PROT</name>
<organism evidence="4 5">
    <name type="scientific">Dongia rigui</name>
    <dbReference type="NCBI Taxonomy" id="940149"/>
    <lineage>
        <taxon>Bacteria</taxon>
        <taxon>Pseudomonadati</taxon>
        <taxon>Pseudomonadota</taxon>
        <taxon>Alphaproteobacteria</taxon>
        <taxon>Rhodospirillales</taxon>
        <taxon>Dongiaceae</taxon>
        <taxon>Dongia</taxon>
    </lineage>
</organism>
<reference evidence="4 5" key="1">
    <citation type="journal article" date="2013" name="Antonie Van Leeuwenhoek">
        <title>Dongia rigui sp. nov., isolated from freshwater of a large wetland in Korea.</title>
        <authorList>
            <person name="Baik K.S."/>
            <person name="Hwang Y.M."/>
            <person name="Choi J.S."/>
            <person name="Kwon J."/>
            <person name="Seong C.N."/>
        </authorList>
    </citation>
    <scope>NUCLEOTIDE SEQUENCE [LARGE SCALE GENOMIC DNA]</scope>
    <source>
        <strain evidence="4 5">04SU4-P</strain>
    </source>
</reference>
<evidence type="ECO:0000256" key="1">
    <source>
        <dbReference type="SAM" id="MobiDB-lite"/>
    </source>
</evidence>
<dbReference type="Pfam" id="PF05036">
    <property type="entry name" value="SPOR"/>
    <property type="match status" value="1"/>
</dbReference>
<dbReference type="InterPro" id="IPR036680">
    <property type="entry name" value="SPOR-like_sf"/>
</dbReference>
<dbReference type="SMART" id="SM00671">
    <property type="entry name" value="SEL1"/>
    <property type="match status" value="2"/>
</dbReference>
<proteinExistence type="predicted"/>
<dbReference type="InterPro" id="IPR011990">
    <property type="entry name" value="TPR-like_helical_dom_sf"/>
</dbReference>
<accession>A0ABU5E1S0</accession>
<evidence type="ECO:0000256" key="2">
    <source>
        <dbReference type="SAM" id="SignalP"/>
    </source>
</evidence>
<dbReference type="EMBL" id="JAXCLX010000002">
    <property type="protein sequence ID" value="MDY0872761.1"/>
    <property type="molecule type" value="Genomic_DNA"/>
</dbReference>
<dbReference type="Pfam" id="PF08238">
    <property type="entry name" value="Sel1"/>
    <property type="match status" value="2"/>
</dbReference>
<feature type="signal peptide" evidence="2">
    <location>
        <begin position="1"/>
        <end position="25"/>
    </location>
</feature>
<comment type="caution">
    <text evidence="4">The sequence shown here is derived from an EMBL/GenBank/DDBJ whole genome shotgun (WGS) entry which is preliminary data.</text>
</comment>
<dbReference type="RefSeq" id="WP_320501235.1">
    <property type="nucleotide sequence ID" value="NZ_JAXCLX010000002.1"/>
</dbReference>
<keyword evidence="5" id="KW-1185">Reference proteome</keyword>
<evidence type="ECO:0000313" key="5">
    <source>
        <dbReference type="Proteomes" id="UP001271769"/>
    </source>
</evidence>
<dbReference type="Gene3D" id="1.25.40.10">
    <property type="entry name" value="Tetratricopeptide repeat domain"/>
    <property type="match status" value="1"/>
</dbReference>
<dbReference type="Proteomes" id="UP001271769">
    <property type="component" value="Unassembled WGS sequence"/>
</dbReference>
<evidence type="ECO:0000313" key="4">
    <source>
        <dbReference type="EMBL" id="MDY0872761.1"/>
    </source>
</evidence>
<protein>
    <submittedName>
        <fullName evidence="4">SPOR domain-containing protein</fullName>
    </submittedName>
</protein>
<feature type="chain" id="PRO_5046747273" evidence="2">
    <location>
        <begin position="26"/>
        <end position="281"/>
    </location>
</feature>
<dbReference type="PROSITE" id="PS51724">
    <property type="entry name" value="SPOR"/>
    <property type="match status" value="1"/>
</dbReference>
<sequence>MASLRILWAFAPLGVGLALAFPASADLAAAEAAIAAKKYDTAIAELQPLVSAGDGYAKWKLAQLYLAGHGGSAAEGVSLLQEAAEAGEPEAQSRLGVLYAKGEGVPQSDTEAYKWLSLASRGAAPGVSRIMAQTNQTVVGQRMTPAQRATAETESSQAAAGYQAPAAATAVEPVATAEAPVAAEPAETQVASLPATDAPSGIRLQLASVANEADVDGEWKRLRKRLGAALDGQQLQIERADLGTKGIFYRLQIGPFADRSAAKAACKDINAAGGDCLLVAN</sequence>
<keyword evidence="2" id="KW-0732">Signal</keyword>
<dbReference type="InterPro" id="IPR006597">
    <property type="entry name" value="Sel1-like"/>
</dbReference>